<sequence length="86" mass="9287">MTESKMNEKKRVHGKAYMADAPCHVYTKYKSAPLSLTYGLAIELHGGLLGRTTSKDSIRQVGPICTPPSNRPVFASPSAPLLNTNA</sequence>
<dbReference type="HOGENOM" id="CLU_2499550_0_0_1"/>
<evidence type="ECO:0000313" key="2">
    <source>
        <dbReference type="Proteomes" id="UP000054248"/>
    </source>
</evidence>
<organism evidence="1 2">
    <name type="scientific">Tulasnella calospora MUT 4182</name>
    <dbReference type="NCBI Taxonomy" id="1051891"/>
    <lineage>
        <taxon>Eukaryota</taxon>
        <taxon>Fungi</taxon>
        <taxon>Dikarya</taxon>
        <taxon>Basidiomycota</taxon>
        <taxon>Agaricomycotina</taxon>
        <taxon>Agaricomycetes</taxon>
        <taxon>Cantharellales</taxon>
        <taxon>Tulasnellaceae</taxon>
        <taxon>Tulasnella</taxon>
    </lineage>
</organism>
<reference evidence="1 2" key="1">
    <citation type="submission" date="2014-04" db="EMBL/GenBank/DDBJ databases">
        <authorList>
            <consortium name="DOE Joint Genome Institute"/>
            <person name="Kuo A."/>
            <person name="Girlanda M."/>
            <person name="Perotto S."/>
            <person name="Kohler A."/>
            <person name="Nagy L.G."/>
            <person name="Floudas D."/>
            <person name="Copeland A."/>
            <person name="Barry K.W."/>
            <person name="Cichocki N."/>
            <person name="Veneault-Fourrey C."/>
            <person name="LaButti K."/>
            <person name="Lindquist E.A."/>
            <person name="Lipzen A."/>
            <person name="Lundell T."/>
            <person name="Morin E."/>
            <person name="Murat C."/>
            <person name="Sun H."/>
            <person name="Tunlid A."/>
            <person name="Henrissat B."/>
            <person name="Grigoriev I.V."/>
            <person name="Hibbett D.S."/>
            <person name="Martin F."/>
            <person name="Nordberg H.P."/>
            <person name="Cantor M.N."/>
            <person name="Hua S.X."/>
        </authorList>
    </citation>
    <scope>NUCLEOTIDE SEQUENCE [LARGE SCALE GENOMIC DNA]</scope>
    <source>
        <strain evidence="1 2">MUT 4182</strain>
    </source>
</reference>
<dbReference type="Proteomes" id="UP000054248">
    <property type="component" value="Unassembled WGS sequence"/>
</dbReference>
<reference evidence="2" key="2">
    <citation type="submission" date="2015-01" db="EMBL/GenBank/DDBJ databases">
        <title>Evolutionary Origins and Diversification of the Mycorrhizal Mutualists.</title>
        <authorList>
            <consortium name="DOE Joint Genome Institute"/>
            <consortium name="Mycorrhizal Genomics Consortium"/>
            <person name="Kohler A."/>
            <person name="Kuo A."/>
            <person name="Nagy L.G."/>
            <person name="Floudas D."/>
            <person name="Copeland A."/>
            <person name="Barry K.W."/>
            <person name="Cichocki N."/>
            <person name="Veneault-Fourrey C."/>
            <person name="LaButti K."/>
            <person name="Lindquist E.A."/>
            <person name="Lipzen A."/>
            <person name="Lundell T."/>
            <person name="Morin E."/>
            <person name="Murat C."/>
            <person name="Riley R."/>
            <person name="Ohm R."/>
            <person name="Sun H."/>
            <person name="Tunlid A."/>
            <person name="Henrissat B."/>
            <person name="Grigoriev I.V."/>
            <person name="Hibbett D.S."/>
            <person name="Martin F."/>
        </authorList>
    </citation>
    <scope>NUCLEOTIDE SEQUENCE [LARGE SCALE GENOMIC DNA]</scope>
    <source>
        <strain evidence="2">MUT 4182</strain>
    </source>
</reference>
<gene>
    <name evidence="1" type="ORF">M407DRAFT_240897</name>
</gene>
<protein>
    <submittedName>
        <fullName evidence="1">Uncharacterized protein</fullName>
    </submittedName>
</protein>
<name>A0A0C3QXD7_9AGAM</name>
<evidence type="ECO:0000313" key="1">
    <source>
        <dbReference type="EMBL" id="KIO33709.1"/>
    </source>
</evidence>
<keyword evidence="2" id="KW-1185">Reference proteome</keyword>
<dbReference type="EMBL" id="KN822946">
    <property type="protein sequence ID" value="KIO33709.1"/>
    <property type="molecule type" value="Genomic_DNA"/>
</dbReference>
<accession>A0A0C3QXD7</accession>
<dbReference type="AlphaFoldDB" id="A0A0C3QXD7"/>
<proteinExistence type="predicted"/>